<evidence type="ECO:0000259" key="10">
    <source>
        <dbReference type="PROSITE" id="PS50893"/>
    </source>
</evidence>
<organism evidence="12">
    <name type="scientific">hydrothermal vent metagenome</name>
    <dbReference type="NCBI Taxonomy" id="652676"/>
    <lineage>
        <taxon>unclassified sequences</taxon>
        <taxon>metagenomes</taxon>
        <taxon>ecological metagenomes</taxon>
    </lineage>
</organism>
<dbReference type="InterPro" id="IPR003439">
    <property type="entry name" value="ABC_transporter-like_ATP-bd"/>
</dbReference>
<name>A0A3B0Y7Z1_9ZZZZ</name>
<feature type="domain" description="ABC transmembrane type-1" evidence="11">
    <location>
        <begin position="16"/>
        <end position="321"/>
    </location>
</feature>
<dbReference type="GO" id="GO:0034040">
    <property type="term" value="F:ATPase-coupled lipid transmembrane transporter activity"/>
    <property type="evidence" value="ECO:0007669"/>
    <property type="project" value="TreeGrafter"/>
</dbReference>
<comment type="subcellular location">
    <subcellularLocation>
        <location evidence="1">Cell membrane</location>
        <topology evidence="1">Multi-pass membrane protein</topology>
    </subcellularLocation>
</comment>
<dbReference type="SUPFAM" id="SSF90123">
    <property type="entry name" value="ABC transporter transmembrane region"/>
    <property type="match status" value="1"/>
</dbReference>
<evidence type="ECO:0000256" key="8">
    <source>
        <dbReference type="ARBA" id="ARBA00023136"/>
    </source>
</evidence>
<dbReference type="Gene3D" id="3.40.50.300">
    <property type="entry name" value="P-loop containing nucleotide triphosphate hydrolases"/>
    <property type="match status" value="1"/>
</dbReference>
<dbReference type="PANTHER" id="PTHR24221:SF654">
    <property type="entry name" value="ATP-BINDING CASSETTE SUB-FAMILY B MEMBER 6"/>
    <property type="match status" value="1"/>
</dbReference>
<dbReference type="SUPFAM" id="SSF52540">
    <property type="entry name" value="P-loop containing nucleoside triphosphate hydrolases"/>
    <property type="match status" value="1"/>
</dbReference>
<accession>A0A3B0Y7Z1</accession>
<keyword evidence="2" id="KW-0813">Transport</keyword>
<dbReference type="PROSITE" id="PS50929">
    <property type="entry name" value="ABC_TM1F"/>
    <property type="match status" value="1"/>
</dbReference>
<keyword evidence="3" id="KW-1003">Cell membrane</keyword>
<feature type="transmembrane region" description="Helical" evidence="9">
    <location>
        <begin position="259"/>
        <end position="284"/>
    </location>
</feature>
<evidence type="ECO:0000256" key="5">
    <source>
        <dbReference type="ARBA" id="ARBA00022741"/>
    </source>
</evidence>
<dbReference type="InterPro" id="IPR039421">
    <property type="entry name" value="Type_1_exporter"/>
</dbReference>
<dbReference type="AlphaFoldDB" id="A0A3B0Y7Z1"/>
<dbReference type="InterPro" id="IPR003593">
    <property type="entry name" value="AAA+_ATPase"/>
</dbReference>
<dbReference type="GO" id="GO:0016887">
    <property type="term" value="F:ATP hydrolysis activity"/>
    <property type="evidence" value="ECO:0007669"/>
    <property type="project" value="InterPro"/>
</dbReference>
<dbReference type="Pfam" id="PF00664">
    <property type="entry name" value="ABC_membrane"/>
    <property type="match status" value="1"/>
</dbReference>
<keyword evidence="4 9" id="KW-0812">Transmembrane</keyword>
<dbReference type="Pfam" id="PF00005">
    <property type="entry name" value="ABC_tran"/>
    <property type="match status" value="1"/>
</dbReference>
<keyword evidence="5" id="KW-0547">Nucleotide-binding</keyword>
<feature type="transmembrane region" description="Helical" evidence="9">
    <location>
        <begin position="79"/>
        <end position="100"/>
    </location>
</feature>
<proteinExistence type="predicted"/>
<keyword evidence="6 12" id="KW-0067">ATP-binding</keyword>
<protein>
    <submittedName>
        <fullName evidence="12">Efflux ABC transporter, permease/ATP-binding protein</fullName>
    </submittedName>
</protein>
<dbReference type="PROSITE" id="PS00211">
    <property type="entry name" value="ABC_TRANSPORTER_1"/>
    <property type="match status" value="1"/>
</dbReference>
<dbReference type="SMART" id="SM00382">
    <property type="entry name" value="AAA"/>
    <property type="match status" value="1"/>
</dbReference>
<dbReference type="PROSITE" id="PS50893">
    <property type="entry name" value="ABC_TRANSPORTER_2"/>
    <property type="match status" value="1"/>
</dbReference>
<dbReference type="InterPro" id="IPR011527">
    <property type="entry name" value="ABC1_TM_dom"/>
</dbReference>
<dbReference type="EMBL" id="UOFN01000001">
    <property type="protein sequence ID" value="VAW72503.1"/>
    <property type="molecule type" value="Genomic_DNA"/>
</dbReference>
<dbReference type="Gene3D" id="1.20.1560.10">
    <property type="entry name" value="ABC transporter type 1, transmembrane domain"/>
    <property type="match status" value="1"/>
</dbReference>
<dbReference type="PANTHER" id="PTHR24221">
    <property type="entry name" value="ATP-BINDING CASSETTE SUB-FAMILY B"/>
    <property type="match status" value="1"/>
</dbReference>
<evidence type="ECO:0000256" key="6">
    <source>
        <dbReference type="ARBA" id="ARBA00022840"/>
    </source>
</evidence>
<dbReference type="GO" id="GO:0005524">
    <property type="term" value="F:ATP binding"/>
    <property type="evidence" value="ECO:0007669"/>
    <property type="project" value="UniProtKB-KW"/>
</dbReference>
<sequence length="572" mass="62636">MRLMISFFRAYPWHSAIMLIALLFAGIAEGIGLSALLPLLNIVIRNDPGNGLGANTQPPNEYEQRVIDVLLQFGISPTIGSLLIIIVLGVTIKSLLLLIAKRKVGYTAAQVATDLRLEMLRAMLRSKWEYFIHQPIGRLTNRLATEAQRSSDAFVSGATVITYLIQAIIYGAVAMAVSWRATLISLAISIIIIGVSHFLVRMTRRAGKKQTRLFASLLTQLTDILQSVKPLKAMSKEHLADKVLTMETRRINKTYRKMVLSTAALNAAQEEMFAVVVAAGMFIALVKLNMPIATVTILTVALGKMLSQLGKVQKQYQKLAASESAFWSLKKGIEEARHTEEYLGEGATPSLNTGIRLEQVTFGYDPDKPVLRDISIEIPHGKLTTFTGPSGSGKTTVVDLVIGLLKPQGGNVLIDKVPLDKLDMRDWRRMIGYVPQETLLLHASIAHNVTLGDPELAEEDVVRALKEAGAWDFIAHLPDGIHSTVGERGTKLSGGQRQRIVIARALVHKPKLLILDEATSALDPENEAAIGRTMEALRGKLTILAISHQTVMVEAADCVYRLENGDVVKVRG</sequence>
<feature type="transmembrane region" description="Helical" evidence="9">
    <location>
        <begin position="153"/>
        <end position="173"/>
    </location>
</feature>
<evidence type="ECO:0000256" key="1">
    <source>
        <dbReference type="ARBA" id="ARBA00004651"/>
    </source>
</evidence>
<feature type="transmembrane region" description="Helical" evidence="9">
    <location>
        <begin position="179"/>
        <end position="200"/>
    </location>
</feature>
<feature type="domain" description="ABC transporter" evidence="10">
    <location>
        <begin position="355"/>
        <end position="570"/>
    </location>
</feature>
<evidence type="ECO:0000256" key="9">
    <source>
        <dbReference type="SAM" id="Phobius"/>
    </source>
</evidence>
<evidence type="ECO:0000256" key="2">
    <source>
        <dbReference type="ARBA" id="ARBA00022448"/>
    </source>
</evidence>
<dbReference type="GO" id="GO:0005886">
    <property type="term" value="C:plasma membrane"/>
    <property type="evidence" value="ECO:0007669"/>
    <property type="project" value="UniProtKB-SubCell"/>
</dbReference>
<dbReference type="FunFam" id="3.40.50.300:FF:000299">
    <property type="entry name" value="ABC transporter ATP-binding protein/permease"/>
    <property type="match status" value="1"/>
</dbReference>
<keyword evidence="7 9" id="KW-1133">Transmembrane helix</keyword>
<dbReference type="InterPro" id="IPR036640">
    <property type="entry name" value="ABC1_TM_sf"/>
</dbReference>
<reference evidence="12" key="1">
    <citation type="submission" date="2018-06" db="EMBL/GenBank/DDBJ databases">
        <authorList>
            <person name="Zhirakovskaya E."/>
        </authorList>
    </citation>
    <scope>NUCLEOTIDE SEQUENCE</scope>
</reference>
<evidence type="ECO:0000313" key="12">
    <source>
        <dbReference type="EMBL" id="VAW72503.1"/>
    </source>
</evidence>
<gene>
    <name evidence="12" type="ORF">MNBD_GAMMA15-2461</name>
</gene>
<evidence type="ECO:0000256" key="7">
    <source>
        <dbReference type="ARBA" id="ARBA00022989"/>
    </source>
</evidence>
<dbReference type="InterPro" id="IPR027417">
    <property type="entry name" value="P-loop_NTPase"/>
</dbReference>
<dbReference type="InterPro" id="IPR017871">
    <property type="entry name" value="ABC_transporter-like_CS"/>
</dbReference>
<keyword evidence="8 9" id="KW-0472">Membrane</keyword>
<evidence type="ECO:0000256" key="4">
    <source>
        <dbReference type="ARBA" id="ARBA00022692"/>
    </source>
</evidence>
<evidence type="ECO:0000259" key="11">
    <source>
        <dbReference type="PROSITE" id="PS50929"/>
    </source>
</evidence>
<evidence type="ECO:0000256" key="3">
    <source>
        <dbReference type="ARBA" id="ARBA00022475"/>
    </source>
</evidence>
<dbReference type="GO" id="GO:0140359">
    <property type="term" value="F:ABC-type transporter activity"/>
    <property type="evidence" value="ECO:0007669"/>
    <property type="project" value="InterPro"/>
</dbReference>